<dbReference type="PROSITE" id="PS50853">
    <property type="entry name" value="FN3"/>
    <property type="match status" value="1"/>
</dbReference>
<evidence type="ECO:0000256" key="3">
    <source>
        <dbReference type="SAM" id="MobiDB-lite"/>
    </source>
</evidence>
<evidence type="ECO:0000313" key="7">
    <source>
        <dbReference type="EMBL" id="SCY73485.1"/>
    </source>
</evidence>
<feature type="domain" description="SLH" evidence="6">
    <location>
        <begin position="2594"/>
        <end position="2653"/>
    </location>
</feature>
<dbReference type="SMART" id="SM00635">
    <property type="entry name" value="BID_2"/>
    <property type="match status" value="2"/>
</dbReference>
<dbReference type="InterPro" id="IPR023296">
    <property type="entry name" value="Glyco_hydro_beta-prop_sf"/>
</dbReference>
<dbReference type="Gene3D" id="2.60.40.10">
    <property type="entry name" value="Immunoglobulins"/>
    <property type="match status" value="1"/>
</dbReference>
<dbReference type="InterPro" id="IPR036116">
    <property type="entry name" value="FN3_sf"/>
</dbReference>
<feature type="domain" description="SLH" evidence="6">
    <location>
        <begin position="2719"/>
        <end position="2775"/>
    </location>
</feature>
<dbReference type="SUPFAM" id="SSF49265">
    <property type="entry name" value="Fibronectin type III"/>
    <property type="match status" value="1"/>
</dbReference>
<dbReference type="InterPro" id="IPR046780">
    <property type="entry name" value="aBig_2"/>
</dbReference>
<organism evidence="7 8">
    <name type="scientific">Paenibacillus polysaccharolyticus</name>
    <dbReference type="NCBI Taxonomy" id="582692"/>
    <lineage>
        <taxon>Bacteria</taxon>
        <taxon>Bacillati</taxon>
        <taxon>Bacillota</taxon>
        <taxon>Bacilli</taxon>
        <taxon>Bacillales</taxon>
        <taxon>Paenibacillaceae</taxon>
        <taxon>Paenibacillus</taxon>
    </lineage>
</organism>
<sequence>MRKRMTNITLVLLLTFSSCFSFGMPFNNQASADPITPTMLAHYPLLEDVLETSGNGKHGTAVGNITYADGLTLPGGTDSTTNYVQLPTGLFDHQENLTISVWIKSNTGRGNYAALFYGTPAAENKLPTNYWLFNPSNPSGEFKSVFTDGNNVDQPWTTEVGVSGPSTSQYEGQWVHYTTVITEDSITGYINGVSKGTVSKEKTTASFGTDLQAYIGRSNYLGDATFAGSFQDLRIYGEALSSDDISGVYQQSLDEKQVQQSKKELTLGDISSVTESLELPSANKYGASISWISSDESAISPTGEVFLREMEQQVTLTATISLGGSQATKAFIVTLLPKDASIEQIAVKGVSLKESTLRLSVGDSETLVATISPANATDKKVTWTSSDSSVANVDSAGNVTAVSEGTATITVQTKDGDFTAVSAINVQAKSQNDDLILHYNMKTTAEVDGQLVLKDVANKQVTFDGIFKNANNGQFISNSEVGFISFNGGSSTSNSGYVEIPKGSNGLDLLQGLNEITVSSIVNWTNDGTNRWIFGLGTVLTPETNKYFFVTPRHGSGAGNMMATGISKNGWPNEALVTGSANSNLIAGQWKHVTVSFSEASNTITLFVDGVKAASGNAKGLKLSDIINPNSTFSGFIGKSIFANDPYLQGSVADFRVYKRALKEQEVGDLYQQEAVTHISQIRQLTVDDAANQLSIDRYLDEADQSADKITKNVTLPTSGKNGVSITWSSSQPAVISNSGTVQRPNAQASDVQAELTATLTYQGVSTSVVFPVTILKQFDEQQKVDLDAEQLEIYNADNVKGNLRLVTTGEQGSTITWTSSRPTVVKGTAEAAGNATQLGWVSRQATEVPVKLIATITNGTASKERTFDLTIKKAVAPLQLDAYFFAYFTGEYEGGEEISFATAEDPLYWKALNNGKSILQSNMGEKGLRDPFVIRSAEGDKFYMLATDLKMGESTNFDQAQITGSHYMMIWESEDLVNWSEQRMVKVAPQTGGNTWAPEAIYDPATGEYIVFWASSMKNTETYGDYNGRPAGQYNVMYYATTRDFYNFSEPKVMIDESLPTIDTTFIEHNDMLYRFTKSEVNTKVYVEKAPNFYYDKDGIAANGLQYDAVPGTRDNKFGLIGKNGNNEGQTIFKDIHQDKWYLFLDSWPYHVRYTTDLDSSTQYINNVLSSDQYALPPGPRHGTVIPISRAEYNALQEKYALKGPAPSTDPVVHYSFDANTVNGTTLNDISGNGHHATLVGGATINEGDHIGKKGASLELNGSTGYVKLPDNLIQSLNLEKATFSTWVQMDKNQANQRIFDFASETGRQVNRNTMYLSTQGDTSSLEFAVVTPFTEKFSNDSTKLGSDYKYALRNAGLLPTKTWQHVAITMDEFDAVLYVNGHEVKRSSTFNVEPRMLLETTMNYIGKSRNSSDRLFDGKLDDFRIYNRALSGQEIAALADEDVTPPVEQPSGAELILHYDMNDIDRGTATVIDQTGNFNGKWMNPSKAEWIRTEDAGVLSFNGGRADSYVELPQGVLDGLTDITVSSIVNWSGKNAAEWLYALGRPNNNTHYTYFTPRYNANGLARLGIATNAWNNESSTSTTGLKNNEWKVVTTVVSGKDGTLTIYIDGVAAATGSTNGMTLEQIKNTSGSSGTIGKSFYTADPYFGGLIADFQIYDGAMTAADIRSLKARADQKIASMEGMLVTAATEKLTIDDLLASNTSKDVITSNVTLPTSGAYGTTISWTTDKSNVISTTGVVTRPDNATGDQVVTLTAVFTDGTETTNKTFTLMVKALPSDANAVDEAKAALVVHNIQDVRGHLSLPASGLYGSTITWASAQPNVVSMTGEVQRPANSRGDVDVKLTATITLNSASATKEFIAKVKERPADEKYAGYFFTYFTGEGTSTGEQVYFALSNGNDPLSWRELNEGKPVLTSTLGEKGVRDPFIIRSPEGDKFYMIATDLKINGNGNWGRAQTWGSRSIMVWESNDLVNWTDQRMVEVAPEEAGNTWAPEIMYDKTTGEYIVFWASRMFDDASHTGNAYQKMMYSKTRDFYTFTEPKVYLDYGYSIIDTTMIEHDGKVYRFTKDERDNGATAPFGKMIFQEMGDSILDPTFKMINQGVGNMKWVEGPTIFKSNTDEKWYLFVDEFGGRGYIPFETTNLASGEWTLSSNYNLPASPRHGTVIPITQSEYDALSGKTVPVSGISLDKTTLSIVEGQSGQLTATITPANATKKAVKWSSSNPAVATVSATGRVTAVAPGTASITVTTVDGGISSSATVTVTPLVEPTAPGEVTATSVIAGNQKLTLKWSNPAESDLVAIKITGHGNTEFKTVTLNHAASSYEVTGLANGTRYEFRITTINVAGQESAGVVVSGTPHAPSSGNGDGGGSGSVGNIPAPTVPPASTGGSEPVVMGNGQINIKPVVNENGASIVKLSPDTVKRALDQTTGDKLQVQLEGDQSLNELSVELAVDPRLTSATSKVDHIEINTGSAVVTLATERLRTGTSAGKTLGLSIKKIAANQLPVGTQARMNGEVVYDIKLTIDGTKLTAFDGRDDLMIALPYTLKASENPNNIIVYDVKDNGELRVVMNGKYNAGTGQVEFKPTDLSKYTVAHVAMSFQDVTQGWAKDAISALGARGVVKGVGDGEFNPKGQVTRAEFITMLMNVLELSDESEAASFSDVKQGEWYHGNIAIAQKLGIVNGKPDGSFGVHEKITREDMAVMVYKAIQLKQLKLQDREAIAFKDKANIANYAKQAVETIQGAGIIHGLGNDEFAPKKTANRDEAAVMIYNLWSLM</sequence>
<dbReference type="Pfam" id="PF02368">
    <property type="entry name" value="Big_2"/>
    <property type="match status" value="2"/>
</dbReference>
<keyword evidence="4" id="KW-0732">Signal</keyword>
<dbReference type="PROSITE" id="PS51257">
    <property type="entry name" value="PROKAR_LIPOPROTEIN"/>
    <property type="match status" value="1"/>
</dbReference>
<keyword evidence="2" id="KW-0326">Glycosidase</keyword>
<keyword evidence="1" id="KW-0378">Hydrolase</keyword>
<evidence type="ECO:0000259" key="5">
    <source>
        <dbReference type="PROSITE" id="PS50853"/>
    </source>
</evidence>
<dbReference type="SUPFAM" id="SSF75005">
    <property type="entry name" value="Arabinanase/levansucrase/invertase"/>
    <property type="match status" value="3"/>
</dbReference>
<dbReference type="InterPro" id="IPR001119">
    <property type="entry name" value="SLH_dom"/>
</dbReference>
<dbReference type="STRING" id="582692.SAMN05720606_108177"/>
<feature type="region of interest" description="Disordered" evidence="3">
    <location>
        <begin position="2354"/>
        <end position="2394"/>
    </location>
</feature>
<dbReference type="CDD" id="cd00063">
    <property type="entry name" value="FN3"/>
    <property type="match status" value="1"/>
</dbReference>
<dbReference type="Gene3D" id="2.115.10.20">
    <property type="entry name" value="Glycosyl hydrolase domain, family 43"/>
    <property type="match status" value="2"/>
</dbReference>
<accession>A0A1G5IBE9</accession>
<evidence type="ECO:0000259" key="6">
    <source>
        <dbReference type="PROSITE" id="PS51272"/>
    </source>
</evidence>
<dbReference type="Gene3D" id="2.60.120.200">
    <property type="match status" value="4"/>
</dbReference>
<dbReference type="InterPro" id="IPR050727">
    <property type="entry name" value="GH43_arabinanases"/>
</dbReference>
<dbReference type="GO" id="GO:0016798">
    <property type="term" value="F:hydrolase activity, acting on glycosyl bonds"/>
    <property type="evidence" value="ECO:0007669"/>
    <property type="project" value="UniProtKB-KW"/>
</dbReference>
<dbReference type="Pfam" id="PF20578">
    <property type="entry name" value="aBig_2"/>
    <property type="match status" value="5"/>
</dbReference>
<feature type="domain" description="Fibronectin type-III" evidence="5">
    <location>
        <begin position="2270"/>
        <end position="2359"/>
    </location>
</feature>
<evidence type="ECO:0000313" key="8">
    <source>
        <dbReference type="Proteomes" id="UP000198538"/>
    </source>
</evidence>
<dbReference type="Pfam" id="PF00395">
    <property type="entry name" value="SLH"/>
    <property type="match status" value="3"/>
</dbReference>
<dbReference type="PANTHER" id="PTHR43301:SF3">
    <property type="entry name" value="ARABINAN ENDO-1,5-ALPHA-L-ARABINOSIDASE A-RELATED"/>
    <property type="match status" value="1"/>
</dbReference>
<dbReference type="InterPro" id="IPR003961">
    <property type="entry name" value="FN3_dom"/>
</dbReference>
<dbReference type="PANTHER" id="PTHR43301">
    <property type="entry name" value="ARABINAN ENDO-1,5-ALPHA-L-ARABINOSIDASE"/>
    <property type="match status" value="1"/>
</dbReference>
<reference evidence="8" key="1">
    <citation type="submission" date="2016-10" db="EMBL/GenBank/DDBJ databases">
        <authorList>
            <person name="Varghese N."/>
            <person name="Submissions S."/>
        </authorList>
    </citation>
    <scope>NUCLEOTIDE SEQUENCE [LARGE SCALE GENOMIC DNA]</scope>
    <source>
        <strain evidence="8">BL9</strain>
    </source>
</reference>
<dbReference type="CDD" id="cd08983">
    <property type="entry name" value="GH43_Bt3655-like"/>
    <property type="match status" value="2"/>
</dbReference>
<dbReference type="InterPro" id="IPR013320">
    <property type="entry name" value="ConA-like_dom_sf"/>
</dbReference>
<feature type="domain" description="SLH" evidence="6">
    <location>
        <begin position="2654"/>
        <end position="2717"/>
    </location>
</feature>
<evidence type="ECO:0000256" key="2">
    <source>
        <dbReference type="ARBA" id="ARBA00023295"/>
    </source>
</evidence>
<dbReference type="Gene3D" id="2.60.40.1080">
    <property type="match status" value="2"/>
</dbReference>
<dbReference type="RefSeq" id="WP_090920304.1">
    <property type="nucleotide sequence ID" value="NZ_FMVM01000008.1"/>
</dbReference>
<keyword evidence="8" id="KW-1185">Reference proteome</keyword>
<dbReference type="SUPFAM" id="SSF49373">
    <property type="entry name" value="Invasin/intimin cell-adhesion fragments"/>
    <property type="match status" value="2"/>
</dbReference>
<dbReference type="InterPro" id="IPR003343">
    <property type="entry name" value="Big_2"/>
</dbReference>
<gene>
    <name evidence="7" type="ORF">SAMN05720606_108177</name>
</gene>
<dbReference type="PROSITE" id="PS51272">
    <property type="entry name" value="SLH"/>
    <property type="match status" value="3"/>
</dbReference>
<dbReference type="InterPro" id="IPR008964">
    <property type="entry name" value="Invasin/intimin_cell_adhesion"/>
</dbReference>
<protein>
    <submittedName>
        <fullName evidence="7">S-layer homology domain-containing protein</fullName>
    </submittedName>
</protein>
<evidence type="ECO:0000256" key="1">
    <source>
        <dbReference type="ARBA" id="ARBA00022801"/>
    </source>
</evidence>
<dbReference type="SMART" id="SM00060">
    <property type="entry name" value="FN3"/>
    <property type="match status" value="1"/>
</dbReference>
<name>A0A1G5IBE9_9BACL</name>
<evidence type="ECO:0000256" key="4">
    <source>
        <dbReference type="SAM" id="SignalP"/>
    </source>
</evidence>
<dbReference type="InterPro" id="IPR013783">
    <property type="entry name" value="Ig-like_fold"/>
</dbReference>
<dbReference type="SUPFAM" id="SSF49899">
    <property type="entry name" value="Concanavalin A-like lectins/glucanases"/>
    <property type="match status" value="4"/>
</dbReference>
<dbReference type="Pfam" id="PF13385">
    <property type="entry name" value="Laminin_G_3"/>
    <property type="match status" value="4"/>
</dbReference>
<dbReference type="Pfam" id="PF00041">
    <property type="entry name" value="fn3"/>
    <property type="match status" value="1"/>
</dbReference>
<proteinExistence type="predicted"/>
<feature type="chain" id="PRO_5038850651" evidence="4">
    <location>
        <begin position="24"/>
        <end position="2775"/>
    </location>
</feature>
<dbReference type="Proteomes" id="UP000198538">
    <property type="component" value="Unassembled WGS sequence"/>
</dbReference>
<dbReference type="EMBL" id="FMVM01000008">
    <property type="protein sequence ID" value="SCY73485.1"/>
    <property type="molecule type" value="Genomic_DNA"/>
</dbReference>
<feature type="signal peptide" evidence="4">
    <location>
        <begin position="1"/>
        <end position="23"/>
    </location>
</feature>